<dbReference type="AlphaFoldDB" id="A0A4Z2CKG8"/>
<feature type="region of interest" description="Disordered" evidence="1">
    <location>
        <begin position="19"/>
        <end position="54"/>
    </location>
</feature>
<feature type="region of interest" description="Disordered" evidence="1">
    <location>
        <begin position="68"/>
        <end position="115"/>
    </location>
</feature>
<comment type="caution">
    <text evidence="3">The sequence shown here is derived from an EMBL/GenBank/DDBJ whole genome shotgun (WGS) entry which is preliminary data.</text>
</comment>
<feature type="signal peptide" evidence="2">
    <location>
        <begin position="1"/>
        <end position="21"/>
    </location>
</feature>
<protein>
    <submittedName>
        <fullName evidence="3">Uncharacterized protein</fullName>
    </submittedName>
</protein>
<proteinExistence type="predicted"/>
<gene>
    <name evidence="3" type="ORF">EWB00_000124</name>
</gene>
<evidence type="ECO:0000313" key="4">
    <source>
        <dbReference type="Proteomes" id="UP000311919"/>
    </source>
</evidence>
<organism evidence="3 4">
    <name type="scientific">Schistosoma japonicum</name>
    <name type="common">Blood fluke</name>
    <dbReference type="NCBI Taxonomy" id="6182"/>
    <lineage>
        <taxon>Eukaryota</taxon>
        <taxon>Metazoa</taxon>
        <taxon>Spiralia</taxon>
        <taxon>Lophotrochozoa</taxon>
        <taxon>Platyhelminthes</taxon>
        <taxon>Trematoda</taxon>
        <taxon>Digenea</taxon>
        <taxon>Strigeidida</taxon>
        <taxon>Schistosomatoidea</taxon>
        <taxon>Schistosomatidae</taxon>
        <taxon>Schistosoma</taxon>
    </lineage>
</organism>
<feature type="chain" id="PRO_5021355102" evidence="2">
    <location>
        <begin position="22"/>
        <end position="145"/>
    </location>
</feature>
<sequence length="145" mass="15388">MGLALTSLLLWTFTLGPSVTSAPQATPPRSHEASAIRQQGKSPPIGSLYPGTSASTQDVCVLNNEESGASHMTKLSPWPFGTAPHSSPHYNPNGRHVCDSDLGHSGYESLGPGKVGTLVNPGYQRQAISVKGKLRQSKLSKEKLR</sequence>
<evidence type="ECO:0000313" key="3">
    <source>
        <dbReference type="EMBL" id="TNN04745.1"/>
    </source>
</evidence>
<accession>A0A4Z2CKG8</accession>
<dbReference type="EMBL" id="SKCS01001025">
    <property type="protein sequence ID" value="TNN04745.1"/>
    <property type="molecule type" value="Genomic_DNA"/>
</dbReference>
<reference evidence="3 4" key="1">
    <citation type="submission" date="2019-03" db="EMBL/GenBank/DDBJ databases">
        <title>An improved genome assembly of the fluke Schistosoma japonicum.</title>
        <authorList>
            <person name="Hu W."/>
            <person name="Luo F."/>
            <person name="Yin M."/>
            <person name="Mo X."/>
            <person name="Sun C."/>
            <person name="Wu Q."/>
            <person name="Zhu B."/>
            <person name="Xiang M."/>
            <person name="Wang J."/>
            <person name="Wang Y."/>
            <person name="Zhang T."/>
            <person name="Xu B."/>
            <person name="Zheng H."/>
            <person name="Feng Z."/>
        </authorList>
    </citation>
    <scope>NUCLEOTIDE SEQUENCE [LARGE SCALE GENOMIC DNA]</scope>
    <source>
        <strain evidence="3">HuSjv2</strain>
        <tissue evidence="3">Worms</tissue>
    </source>
</reference>
<dbReference type="Proteomes" id="UP000311919">
    <property type="component" value="Unassembled WGS sequence"/>
</dbReference>
<evidence type="ECO:0000256" key="1">
    <source>
        <dbReference type="SAM" id="MobiDB-lite"/>
    </source>
</evidence>
<keyword evidence="2" id="KW-0732">Signal</keyword>
<keyword evidence="4" id="KW-1185">Reference proteome</keyword>
<evidence type="ECO:0000256" key="2">
    <source>
        <dbReference type="SAM" id="SignalP"/>
    </source>
</evidence>
<name>A0A4Z2CKG8_SCHJA</name>